<keyword evidence="2" id="KW-1185">Reference proteome</keyword>
<dbReference type="Proteomes" id="UP000276133">
    <property type="component" value="Unassembled WGS sequence"/>
</dbReference>
<reference evidence="1 2" key="1">
    <citation type="journal article" date="2018" name="Sci. Rep.">
        <title>Genomic signatures of local adaptation to the degree of environmental predictability in rotifers.</title>
        <authorList>
            <person name="Franch-Gras L."/>
            <person name="Hahn C."/>
            <person name="Garcia-Roger E.M."/>
            <person name="Carmona M.J."/>
            <person name="Serra M."/>
            <person name="Gomez A."/>
        </authorList>
    </citation>
    <scope>NUCLEOTIDE SEQUENCE [LARGE SCALE GENOMIC DNA]</scope>
    <source>
        <strain evidence="1">HYR1</strain>
    </source>
</reference>
<comment type="caution">
    <text evidence="1">The sequence shown here is derived from an EMBL/GenBank/DDBJ whole genome shotgun (WGS) entry which is preliminary data.</text>
</comment>
<organism evidence="1 2">
    <name type="scientific">Brachionus plicatilis</name>
    <name type="common">Marine rotifer</name>
    <name type="synonym">Brachionus muelleri</name>
    <dbReference type="NCBI Taxonomy" id="10195"/>
    <lineage>
        <taxon>Eukaryota</taxon>
        <taxon>Metazoa</taxon>
        <taxon>Spiralia</taxon>
        <taxon>Gnathifera</taxon>
        <taxon>Rotifera</taxon>
        <taxon>Eurotatoria</taxon>
        <taxon>Monogononta</taxon>
        <taxon>Pseudotrocha</taxon>
        <taxon>Ploima</taxon>
        <taxon>Brachionidae</taxon>
        <taxon>Brachionus</taxon>
    </lineage>
</organism>
<evidence type="ECO:0000313" key="2">
    <source>
        <dbReference type="Proteomes" id="UP000276133"/>
    </source>
</evidence>
<gene>
    <name evidence="1" type="ORF">BpHYR1_007476</name>
</gene>
<accession>A0A3M7Q5I1</accession>
<name>A0A3M7Q5I1_BRAPC</name>
<proteinExistence type="predicted"/>
<evidence type="ECO:0000313" key="1">
    <source>
        <dbReference type="EMBL" id="RNA06593.1"/>
    </source>
</evidence>
<dbReference type="AlphaFoldDB" id="A0A3M7Q5I1"/>
<dbReference type="EMBL" id="REGN01007339">
    <property type="protein sequence ID" value="RNA06593.1"/>
    <property type="molecule type" value="Genomic_DNA"/>
</dbReference>
<protein>
    <submittedName>
        <fullName evidence="1">Uncharacterized protein</fullName>
    </submittedName>
</protein>
<sequence length="71" mass="8226">MHMHRILENVSNDMNLESPTLKLCKSLESLQKLLQSTKFTKITKSHSKAMLLKFKPDLDLNFSKQENACFT</sequence>